<evidence type="ECO:0000259" key="6">
    <source>
        <dbReference type="Pfam" id="PF01974"/>
    </source>
</evidence>
<evidence type="ECO:0000256" key="3">
    <source>
        <dbReference type="ARBA" id="ARBA00023239"/>
    </source>
</evidence>
<dbReference type="PANTHER" id="PTHR13070">
    <property type="entry name" value="TRNA-SPLICING ENDONUCLEASE SUBUNIT SEN34-RELATED"/>
    <property type="match status" value="1"/>
</dbReference>
<dbReference type="STRING" id="1220162.K1W410"/>
<proteinExistence type="inferred from homology"/>
<keyword evidence="2 4" id="KW-0819">tRNA processing</keyword>
<name>K1W410_TRIAC</name>
<protein>
    <recommendedName>
        <fullName evidence="4">tRNA-splicing endonuclease subunit Sen34</fullName>
        <ecNumber evidence="4">4.6.1.16</ecNumber>
    </recommendedName>
</protein>
<dbReference type="GO" id="GO:0000214">
    <property type="term" value="C:tRNA-intron endonuclease complex"/>
    <property type="evidence" value="ECO:0007669"/>
    <property type="project" value="UniProtKB-UniRule"/>
</dbReference>
<dbReference type="CDD" id="cd22363">
    <property type="entry name" value="tRNA-intron_lyase_C"/>
    <property type="match status" value="1"/>
</dbReference>
<evidence type="ECO:0000259" key="7">
    <source>
        <dbReference type="Pfam" id="PF26577"/>
    </source>
</evidence>
<dbReference type="SUPFAM" id="SSF53032">
    <property type="entry name" value="tRNA-intron endonuclease catalytic domain-like"/>
    <property type="match status" value="1"/>
</dbReference>
<dbReference type="Gene3D" id="3.40.1350.10">
    <property type="match status" value="1"/>
</dbReference>
<comment type="caution">
    <text evidence="8">The sequence shown here is derived from an EMBL/GenBank/DDBJ whole genome shotgun (WGS) entry which is preliminary data.</text>
</comment>
<dbReference type="EC" id="4.6.1.16" evidence="4"/>
<dbReference type="eggNOG" id="KOG4133">
    <property type="taxonomic scope" value="Eukaryota"/>
</dbReference>
<keyword evidence="9" id="KW-1185">Reference proteome</keyword>
<dbReference type="AlphaFoldDB" id="K1W410"/>
<evidence type="ECO:0000256" key="2">
    <source>
        <dbReference type="ARBA" id="ARBA00022694"/>
    </source>
</evidence>
<dbReference type="InterPro" id="IPR036167">
    <property type="entry name" value="tRNA_intron_Endo_cat-like_sf"/>
</dbReference>
<keyword evidence="3 4" id="KW-0456">Lyase</keyword>
<dbReference type="InterPro" id="IPR059049">
    <property type="entry name" value="TSEN34_N"/>
</dbReference>
<feature type="active site" evidence="5">
    <location>
        <position position="240"/>
    </location>
</feature>
<dbReference type="FunCoup" id="K1W410">
    <property type="interactions" value="32"/>
</dbReference>
<dbReference type="GO" id="GO:0003676">
    <property type="term" value="F:nucleic acid binding"/>
    <property type="evidence" value="ECO:0007669"/>
    <property type="project" value="InterPro"/>
</dbReference>
<dbReference type="InterPro" id="IPR016690">
    <property type="entry name" value="TSEN34"/>
</dbReference>
<dbReference type="PANTHER" id="PTHR13070:SF0">
    <property type="entry name" value="TRNA-SPLICING ENDONUCLEASE SUBUNIT SEN34"/>
    <property type="match status" value="1"/>
</dbReference>
<feature type="domain" description="tRNA intron endonuclease catalytic" evidence="6">
    <location>
        <begin position="215"/>
        <end position="289"/>
    </location>
</feature>
<dbReference type="InParanoid" id="K1W410"/>
<comment type="function">
    <text evidence="4">Constitutes one of the two catalytic subunit of the tRNA-splicing endonuclease complex, a complex responsible for identification and cleavage of the splice sites in pre-tRNA. It cleaves pre-tRNA at the 5'- and 3'-splice sites to release the intron. The products are an intron and two tRNA half-molecules bearing 2',3'-cyclic phosphate and 5'-OH termini. There are no conserved sequences at the splice sites, but the intron is invariably located at the same site in the gene, placing the splice sites an invariant distance from the constant structural features of the tRNA body.</text>
</comment>
<dbReference type="EMBL" id="AMBO01000245">
    <property type="protein sequence ID" value="EKD03613.1"/>
    <property type="molecule type" value="Genomic_DNA"/>
</dbReference>
<dbReference type="PIRSF" id="PIRSF017250">
    <property type="entry name" value="tRNA_splic_SEN34"/>
    <property type="match status" value="1"/>
</dbReference>
<dbReference type="OrthoDB" id="48041at2759"/>
<dbReference type="Pfam" id="PF01974">
    <property type="entry name" value="tRNA_int_endo"/>
    <property type="match status" value="1"/>
</dbReference>
<reference evidence="8 9" key="1">
    <citation type="journal article" date="2012" name="Eukaryot. Cell">
        <title>Genome sequence of the Trichosporon asahii environmental strain CBS 8904.</title>
        <authorList>
            <person name="Yang R.Y."/>
            <person name="Li H.T."/>
            <person name="Zhu H."/>
            <person name="Zhou G.P."/>
            <person name="Wang M."/>
            <person name="Wang L."/>
        </authorList>
    </citation>
    <scope>NUCLEOTIDE SEQUENCE [LARGE SCALE GENOMIC DNA]</scope>
    <source>
        <strain evidence="8 9">CBS 8904</strain>
    </source>
</reference>
<dbReference type="Pfam" id="PF26577">
    <property type="entry name" value="TSEN34_N"/>
    <property type="match status" value="1"/>
</dbReference>
<dbReference type="HOGENOM" id="CLU_049366_0_0_1"/>
<comment type="similarity">
    <text evidence="1 4">Belongs to the tRNA-intron endonuclease family.</text>
</comment>
<feature type="domain" description="TSEN34 N-terminal" evidence="7">
    <location>
        <begin position="28"/>
        <end position="58"/>
    </location>
</feature>
<feature type="active site" evidence="5">
    <location>
        <position position="248"/>
    </location>
</feature>
<dbReference type="Proteomes" id="UP000006757">
    <property type="component" value="Unassembled WGS sequence"/>
</dbReference>
<evidence type="ECO:0000313" key="9">
    <source>
        <dbReference type="Proteomes" id="UP000006757"/>
    </source>
</evidence>
<dbReference type="GO" id="GO:0000213">
    <property type="term" value="F:tRNA-intron lyase activity"/>
    <property type="evidence" value="ECO:0007669"/>
    <property type="project" value="UniProtKB-UniRule"/>
</dbReference>
<evidence type="ECO:0000256" key="4">
    <source>
        <dbReference type="PIRNR" id="PIRNR017250"/>
    </source>
</evidence>
<feature type="active site" evidence="5">
    <location>
        <position position="279"/>
    </location>
</feature>
<dbReference type="InterPro" id="IPR011856">
    <property type="entry name" value="tRNA_endonuc-like_dom_sf"/>
</dbReference>
<dbReference type="OMA" id="IKPMEIV"/>
<organism evidence="8 9">
    <name type="scientific">Trichosporon asahii var. asahii (strain CBS 8904)</name>
    <name type="common">Yeast</name>
    <dbReference type="NCBI Taxonomy" id="1220162"/>
    <lineage>
        <taxon>Eukaryota</taxon>
        <taxon>Fungi</taxon>
        <taxon>Dikarya</taxon>
        <taxon>Basidiomycota</taxon>
        <taxon>Agaricomycotina</taxon>
        <taxon>Tremellomycetes</taxon>
        <taxon>Trichosporonales</taxon>
        <taxon>Trichosporonaceae</taxon>
        <taxon>Trichosporon</taxon>
    </lineage>
</organism>
<accession>K1W410</accession>
<evidence type="ECO:0000256" key="1">
    <source>
        <dbReference type="ARBA" id="ARBA00008078"/>
    </source>
</evidence>
<gene>
    <name evidence="8" type="ORF">A1Q2_02090</name>
</gene>
<evidence type="ECO:0000313" key="8">
    <source>
        <dbReference type="EMBL" id="EKD03613.1"/>
    </source>
</evidence>
<sequence>MASAEAGPSSIPLYVINGVATVWDAQSVVQQNAFLGLPLTLMPEETTHLVESGVAHLVAVPDKITPPSAEIVAERTAQRIARSRATAMHVRHEEAKAAAAAKAKYNKVDAAATAKREERARKKALKARDAAIAAGEDAAFAEETYQAALAAIGAPPAAPSAELDVDDSVPTAANSNFFTVVPAAPVVSVEMEKSTSVPAPSFPFPVSLRDTAIASVFRKLHSNGLRMGLGPRFGGEYLVYPGDFLRYHAHFTSQVVKNNEPIRPAELIAWGRLGTGTKKASLICCWNTDEKENAGPEDTEFYSLEWANFG</sequence>
<evidence type="ECO:0000256" key="5">
    <source>
        <dbReference type="PIRSR" id="PIRSR017250-50"/>
    </source>
</evidence>
<dbReference type="GO" id="GO:0000379">
    <property type="term" value="P:tRNA-type intron splice site recognition and cleavage"/>
    <property type="evidence" value="ECO:0007669"/>
    <property type="project" value="UniProtKB-UniRule"/>
</dbReference>
<dbReference type="InterPro" id="IPR006677">
    <property type="entry name" value="tRNA_intron_Endonuc_cat-like"/>
</dbReference>